<feature type="compositionally biased region" description="Low complexity" evidence="2">
    <location>
        <begin position="87"/>
        <end position="98"/>
    </location>
</feature>
<organism evidence="4 5">
    <name type="scientific">Macrostomum lignano</name>
    <dbReference type="NCBI Taxonomy" id="282301"/>
    <lineage>
        <taxon>Eukaryota</taxon>
        <taxon>Metazoa</taxon>
        <taxon>Spiralia</taxon>
        <taxon>Lophotrochozoa</taxon>
        <taxon>Platyhelminthes</taxon>
        <taxon>Rhabditophora</taxon>
        <taxon>Macrostomorpha</taxon>
        <taxon>Macrostomida</taxon>
        <taxon>Macrostomidae</taxon>
        <taxon>Macrostomum</taxon>
    </lineage>
</organism>
<sequence>PSDGQVLKLPVGATAGYSLLEAKAIDSDLHDNGRSGTLYVIKSVTRLGEGQPEQFPLTIQARDHGNPSSLSSTVRVWVRIVDSSEYPAASGGPDDAAGGSSGGRNAGKDSYTASHRMRATVFQSGEPDSRRSRSNFIGGVGGGVGEKVDDGEEAGRLAGKPQSATMMTKPGHSNYDYQVLRLQSRSETLQPHQPHQHTYYQIAHQANAGATAAATATLRRGEADDVELSNHRPESKAAVLPPPPPGSAAA</sequence>
<feature type="region of interest" description="Disordered" evidence="2">
    <location>
        <begin position="211"/>
        <end position="250"/>
    </location>
</feature>
<dbReference type="SUPFAM" id="SSF49313">
    <property type="entry name" value="Cadherin-like"/>
    <property type="match status" value="1"/>
</dbReference>
<keyword evidence="4" id="KW-1185">Reference proteome</keyword>
<keyword evidence="1" id="KW-0106">Calcium</keyword>
<feature type="region of interest" description="Disordered" evidence="2">
    <location>
        <begin position="85"/>
        <end position="171"/>
    </location>
</feature>
<evidence type="ECO:0000256" key="2">
    <source>
        <dbReference type="SAM" id="MobiDB-lite"/>
    </source>
</evidence>
<name>A0A1I8FME3_9PLAT</name>
<dbReference type="GO" id="GO:0005509">
    <property type="term" value="F:calcium ion binding"/>
    <property type="evidence" value="ECO:0007669"/>
    <property type="project" value="UniProtKB-UniRule"/>
</dbReference>
<dbReference type="PROSITE" id="PS50268">
    <property type="entry name" value="CADHERIN_2"/>
    <property type="match status" value="1"/>
</dbReference>
<feature type="compositionally biased region" description="Pro residues" evidence="2">
    <location>
        <begin position="240"/>
        <end position="250"/>
    </location>
</feature>
<accession>A0A1I8FME3</accession>
<dbReference type="Gene3D" id="2.60.40.60">
    <property type="entry name" value="Cadherins"/>
    <property type="match status" value="1"/>
</dbReference>
<dbReference type="InterPro" id="IPR002126">
    <property type="entry name" value="Cadherin-like_dom"/>
</dbReference>
<dbReference type="InterPro" id="IPR015919">
    <property type="entry name" value="Cadherin-like_sf"/>
</dbReference>
<dbReference type="Proteomes" id="UP000095280">
    <property type="component" value="Unplaced"/>
</dbReference>
<feature type="domain" description="Cadherin" evidence="3">
    <location>
        <begin position="25"/>
        <end position="89"/>
    </location>
</feature>
<protein>
    <submittedName>
        <fullName evidence="5">Cadherin domain-containing protein</fullName>
    </submittedName>
</protein>
<evidence type="ECO:0000313" key="5">
    <source>
        <dbReference type="WBParaSite" id="maker-unitig_40326-snap-gene-0.2-mRNA-1"/>
    </source>
</evidence>
<reference evidence="5" key="1">
    <citation type="submission" date="2016-11" db="UniProtKB">
        <authorList>
            <consortium name="WormBaseParasite"/>
        </authorList>
    </citation>
    <scope>IDENTIFICATION</scope>
</reference>
<dbReference type="GO" id="GO:0016020">
    <property type="term" value="C:membrane"/>
    <property type="evidence" value="ECO:0007669"/>
    <property type="project" value="InterPro"/>
</dbReference>
<dbReference type="AlphaFoldDB" id="A0A1I8FME3"/>
<evidence type="ECO:0000256" key="1">
    <source>
        <dbReference type="PROSITE-ProRule" id="PRU00043"/>
    </source>
</evidence>
<proteinExistence type="predicted"/>
<evidence type="ECO:0000259" key="3">
    <source>
        <dbReference type="PROSITE" id="PS50268"/>
    </source>
</evidence>
<dbReference type="WBParaSite" id="maker-unitig_40326-snap-gene-0.2-mRNA-1">
    <property type="protein sequence ID" value="maker-unitig_40326-snap-gene-0.2-mRNA-1"/>
    <property type="gene ID" value="maker-unitig_40326-snap-gene-0.2"/>
</dbReference>
<dbReference type="CDD" id="cd11304">
    <property type="entry name" value="Cadherin_repeat"/>
    <property type="match status" value="1"/>
</dbReference>
<evidence type="ECO:0000313" key="4">
    <source>
        <dbReference type="Proteomes" id="UP000095280"/>
    </source>
</evidence>
<feature type="compositionally biased region" description="Basic and acidic residues" evidence="2">
    <location>
        <begin position="219"/>
        <end position="235"/>
    </location>
</feature>
<dbReference type="GO" id="GO:0007156">
    <property type="term" value="P:homophilic cell adhesion via plasma membrane adhesion molecules"/>
    <property type="evidence" value="ECO:0007669"/>
    <property type="project" value="InterPro"/>
</dbReference>